<dbReference type="PANTHER" id="PTHR43908:SF3">
    <property type="entry name" value="AT29763P-RELATED"/>
    <property type="match status" value="1"/>
</dbReference>
<dbReference type="CDD" id="cd06257">
    <property type="entry name" value="DnaJ"/>
    <property type="match status" value="1"/>
</dbReference>
<feature type="region of interest" description="Disordered" evidence="1">
    <location>
        <begin position="178"/>
        <end position="197"/>
    </location>
</feature>
<feature type="compositionally biased region" description="Acidic residues" evidence="1">
    <location>
        <begin position="370"/>
        <end position="384"/>
    </location>
</feature>
<dbReference type="AlphaFoldDB" id="A0AAE0L1H1"/>
<dbReference type="SMART" id="SM00271">
    <property type="entry name" value="DnaJ"/>
    <property type="match status" value="1"/>
</dbReference>
<dbReference type="InterPro" id="IPR036869">
    <property type="entry name" value="J_dom_sf"/>
</dbReference>
<dbReference type="PANTHER" id="PTHR43908">
    <property type="entry name" value="AT29763P-RELATED"/>
    <property type="match status" value="1"/>
</dbReference>
<dbReference type="Proteomes" id="UP001190700">
    <property type="component" value="Unassembled WGS sequence"/>
</dbReference>
<evidence type="ECO:0000259" key="2">
    <source>
        <dbReference type="PROSITE" id="PS50076"/>
    </source>
</evidence>
<gene>
    <name evidence="3" type="ORF">CYMTET_22897</name>
</gene>
<accession>A0AAE0L1H1</accession>
<feature type="region of interest" description="Disordered" evidence="1">
    <location>
        <begin position="360"/>
        <end position="384"/>
    </location>
</feature>
<protein>
    <recommendedName>
        <fullName evidence="2">J domain-containing protein</fullName>
    </recommendedName>
</protein>
<evidence type="ECO:0000313" key="4">
    <source>
        <dbReference type="Proteomes" id="UP001190700"/>
    </source>
</evidence>
<dbReference type="Gene3D" id="1.10.287.110">
    <property type="entry name" value="DnaJ domain"/>
    <property type="match status" value="1"/>
</dbReference>
<feature type="compositionally biased region" description="Basic and acidic residues" evidence="1">
    <location>
        <begin position="181"/>
        <end position="194"/>
    </location>
</feature>
<evidence type="ECO:0000256" key="1">
    <source>
        <dbReference type="SAM" id="MobiDB-lite"/>
    </source>
</evidence>
<dbReference type="GO" id="GO:0030544">
    <property type="term" value="F:Hsp70 protein binding"/>
    <property type="evidence" value="ECO:0007669"/>
    <property type="project" value="TreeGrafter"/>
</dbReference>
<sequence>MATAEASYQEIQTILAGASDFEILKLNEGCTPAAVRKAYLEASRRVHPDKCDDLRAGEAFIRVSVAFERLSHQSQSASVSTSTECQSSVRPAFQRSWPKTWCDFMRDFQKMEAQFSAQEEARERVKKEERDVRAAERRLKERKEKSGLQSMLGPKYGIGGLEDISSLRSWKAMFKAPSATGREEVAPDAPKGEGDTDVSTDALAAMEATLKCLAAGKGRLPQSSASSVTAVTENSALHKWKSLNNSFVKSSQTQVVDNAPAFRPAMKSAPANSLAATSGAVETSSKAIANANARMQVPSTVFTPVTPATVVGRVINPDRSEWIGSQDQTKKPTRQAQAVTIPAGAGAINVPAEAEAVTIPAEAEAATMPTEEEAEQELLENEMK</sequence>
<dbReference type="SUPFAM" id="SSF46565">
    <property type="entry name" value="Chaperone J-domain"/>
    <property type="match status" value="1"/>
</dbReference>
<dbReference type="GO" id="GO:0005789">
    <property type="term" value="C:endoplasmic reticulum membrane"/>
    <property type="evidence" value="ECO:0007669"/>
    <property type="project" value="TreeGrafter"/>
</dbReference>
<keyword evidence="4" id="KW-1185">Reference proteome</keyword>
<proteinExistence type="predicted"/>
<name>A0AAE0L1H1_9CHLO</name>
<feature type="domain" description="J" evidence="2">
    <location>
        <begin position="19"/>
        <end position="97"/>
    </location>
</feature>
<organism evidence="3 4">
    <name type="scientific">Cymbomonas tetramitiformis</name>
    <dbReference type="NCBI Taxonomy" id="36881"/>
    <lineage>
        <taxon>Eukaryota</taxon>
        <taxon>Viridiplantae</taxon>
        <taxon>Chlorophyta</taxon>
        <taxon>Pyramimonadophyceae</taxon>
        <taxon>Pyramimonadales</taxon>
        <taxon>Pyramimonadaceae</taxon>
        <taxon>Cymbomonas</taxon>
    </lineage>
</organism>
<dbReference type="InterPro" id="IPR051100">
    <property type="entry name" value="DnaJ_subfamily_B/C"/>
</dbReference>
<evidence type="ECO:0000313" key="3">
    <source>
        <dbReference type="EMBL" id="KAK3268608.1"/>
    </source>
</evidence>
<dbReference type="GO" id="GO:0071218">
    <property type="term" value="P:cellular response to misfolded protein"/>
    <property type="evidence" value="ECO:0007669"/>
    <property type="project" value="TreeGrafter"/>
</dbReference>
<dbReference type="EMBL" id="LGRX02011716">
    <property type="protein sequence ID" value="KAK3268608.1"/>
    <property type="molecule type" value="Genomic_DNA"/>
</dbReference>
<dbReference type="Pfam" id="PF00226">
    <property type="entry name" value="DnaJ"/>
    <property type="match status" value="1"/>
</dbReference>
<reference evidence="3 4" key="1">
    <citation type="journal article" date="2015" name="Genome Biol. Evol.">
        <title>Comparative Genomics of a Bacterivorous Green Alga Reveals Evolutionary Causalities and Consequences of Phago-Mixotrophic Mode of Nutrition.</title>
        <authorList>
            <person name="Burns J.A."/>
            <person name="Paasch A."/>
            <person name="Narechania A."/>
            <person name="Kim E."/>
        </authorList>
    </citation>
    <scope>NUCLEOTIDE SEQUENCE [LARGE SCALE GENOMIC DNA]</scope>
    <source>
        <strain evidence="3 4">PLY_AMNH</strain>
    </source>
</reference>
<feature type="compositionally biased region" description="Low complexity" evidence="1">
    <location>
        <begin position="360"/>
        <end position="369"/>
    </location>
</feature>
<feature type="region of interest" description="Disordered" evidence="1">
    <location>
        <begin position="120"/>
        <end position="146"/>
    </location>
</feature>
<dbReference type="InterPro" id="IPR001623">
    <property type="entry name" value="DnaJ_domain"/>
</dbReference>
<comment type="caution">
    <text evidence="3">The sequence shown here is derived from an EMBL/GenBank/DDBJ whole genome shotgun (WGS) entry which is preliminary data.</text>
</comment>
<dbReference type="PROSITE" id="PS50076">
    <property type="entry name" value="DNAJ_2"/>
    <property type="match status" value="1"/>
</dbReference>